<gene>
    <name evidence="6" type="primary">LOC110796942</name>
</gene>
<keyword evidence="1" id="KW-0175">Coiled coil</keyword>
<feature type="domain" description="DUF7046" evidence="3">
    <location>
        <begin position="601"/>
        <end position="691"/>
    </location>
</feature>
<reference evidence="5" key="1">
    <citation type="journal article" date="2021" name="Nat. Commun.">
        <title>Genomic analyses provide insights into spinach domestication and the genetic basis of agronomic traits.</title>
        <authorList>
            <person name="Cai X."/>
            <person name="Sun X."/>
            <person name="Xu C."/>
            <person name="Sun H."/>
            <person name="Wang X."/>
            <person name="Ge C."/>
            <person name="Zhang Z."/>
            <person name="Wang Q."/>
            <person name="Fei Z."/>
            <person name="Jiao C."/>
            <person name="Wang Q."/>
        </authorList>
    </citation>
    <scope>NUCLEOTIDE SEQUENCE [LARGE SCALE GENOMIC DNA]</scope>
    <source>
        <strain evidence="5">cv. Varoflay</strain>
    </source>
</reference>
<accession>A0A9R0IY09</accession>
<evidence type="ECO:0000259" key="3">
    <source>
        <dbReference type="Pfam" id="PF23080"/>
    </source>
</evidence>
<dbReference type="FunFam" id="2.60.40.2700:FF:000001">
    <property type="entry name" value="Transmembrane protein"/>
    <property type="match status" value="1"/>
</dbReference>
<keyword evidence="5" id="KW-1185">Reference proteome</keyword>
<evidence type="ECO:0000313" key="6">
    <source>
        <dbReference type="RefSeq" id="XP_021857728.1"/>
    </source>
</evidence>
<dbReference type="Gene3D" id="2.60.40.2700">
    <property type="match status" value="1"/>
</dbReference>
<feature type="domain" description="AIR9-like A9" evidence="4">
    <location>
        <begin position="484"/>
        <end position="566"/>
    </location>
</feature>
<feature type="compositionally biased region" description="Low complexity" evidence="2">
    <location>
        <begin position="463"/>
        <end position="474"/>
    </location>
</feature>
<name>A0A9R0IY09_SPIOL</name>
<organism evidence="5 6">
    <name type="scientific">Spinacia oleracea</name>
    <name type="common">Spinach</name>
    <dbReference type="NCBI Taxonomy" id="3562"/>
    <lineage>
        <taxon>Eukaryota</taxon>
        <taxon>Viridiplantae</taxon>
        <taxon>Streptophyta</taxon>
        <taxon>Embryophyta</taxon>
        <taxon>Tracheophyta</taxon>
        <taxon>Spermatophyta</taxon>
        <taxon>Magnoliopsida</taxon>
        <taxon>eudicotyledons</taxon>
        <taxon>Gunneridae</taxon>
        <taxon>Pentapetalae</taxon>
        <taxon>Caryophyllales</taxon>
        <taxon>Chenopodiaceae</taxon>
        <taxon>Chenopodioideae</taxon>
        <taxon>Anserineae</taxon>
        <taxon>Spinacia</taxon>
    </lineage>
</organism>
<protein>
    <submittedName>
        <fullName evidence="6">Uncharacterized protein isoform X1</fullName>
    </submittedName>
</protein>
<dbReference type="KEGG" id="soe:110796942"/>
<evidence type="ECO:0000259" key="4">
    <source>
        <dbReference type="Pfam" id="PF23197"/>
    </source>
</evidence>
<sequence>MANGELPEKFGGLSIDNAKDNSLFQVMKAVEAAETTIRHQVEENNNLRAELLKKEQELDNLKLDKPTAQRYYSVGPSDGHIQGTNRVDQTTQVFATSGGQAAENANFAHSASPTLHSPGRYLMFSKNGEYDSKLSNTVQVDRLMTVTESNNHSNLWKEIREREEEIIQLRKHVSDYSIKEAQIRNEKHILEKRIAHMRMAFDQQQQDLIDAASKALSYRQDIIEENVRLSYALQDVQQERTTFVSSLLPLLAEYSFQPQVSDAQSIVSSVKVLFKHLQEKLIITEAKLKESQYQLTPWRSGGTSPNFVAQSPEHSSGAALTSSKNGLELVPRPSYSPANLANSDGQIAADWNSRGQHAVQAGTSAAIVQNAELNNMGRYSPLVSRDSDAYDAPTQVAFSREELHATHNRQVKFKDPVSSSEVYGAAAEGQYQDNEDAGTWGSGTPPYSNTLEDPSPSYPYLQPVPEEPSSSFSEGADDDPLPGIEDLQISGEPYPGREIQACGFSTNGTTSCNFEWVRHLEDGSVKYIDGAKQPVYLVTADDVETYLAIEVQPLDDRKRKGELVKVFANEHRKITCDPAMQSHIEQNWRNGHASYKVSVSTGYLDIWEPATLIIKRESYSIKGSGSSSLAVNEKFLPGTTVTITHGHLLEFSIFSPSEVVHLMRAENTIQDIASLRDTIVLTLRLFIMKSNLTSEDAYSINYPTKTAPLQFQA</sequence>
<dbReference type="Pfam" id="PF23197">
    <property type="entry name" value="IG_AIR9"/>
    <property type="match status" value="1"/>
</dbReference>
<feature type="coiled-coil region" evidence="1">
    <location>
        <begin position="30"/>
        <end position="64"/>
    </location>
</feature>
<dbReference type="GO" id="GO:0005886">
    <property type="term" value="C:plasma membrane"/>
    <property type="evidence" value="ECO:0007669"/>
    <property type="project" value="TreeGrafter"/>
</dbReference>
<dbReference type="GeneID" id="110796942"/>
<dbReference type="PANTHER" id="PTHR31149:SF10">
    <property type="entry name" value="OS05G0100900 PROTEIN"/>
    <property type="match status" value="1"/>
</dbReference>
<reference evidence="6" key="2">
    <citation type="submission" date="2025-08" db="UniProtKB">
        <authorList>
            <consortium name="RefSeq"/>
        </authorList>
    </citation>
    <scope>IDENTIFICATION</scope>
    <source>
        <tissue evidence="6">Leaf</tissue>
    </source>
</reference>
<dbReference type="InterPro" id="IPR056284">
    <property type="entry name" value="AIR9-like_A9"/>
</dbReference>
<dbReference type="Pfam" id="PF23080">
    <property type="entry name" value="DUF7046"/>
    <property type="match status" value="1"/>
</dbReference>
<evidence type="ECO:0000256" key="1">
    <source>
        <dbReference type="SAM" id="Coils"/>
    </source>
</evidence>
<evidence type="ECO:0000256" key="2">
    <source>
        <dbReference type="SAM" id="MobiDB-lite"/>
    </source>
</evidence>
<dbReference type="Proteomes" id="UP000813463">
    <property type="component" value="Chromosome 6"/>
</dbReference>
<dbReference type="RefSeq" id="XP_021857728.1">
    <property type="nucleotide sequence ID" value="XM_022002036.2"/>
</dbReference>
<dbReference type="InterPro" id="IPR055474">
    <property type="entry name" value="DUF7046"/>
</dbReference>
<feature type="region of interest" description="Disordered" evidence="2">
    <location>
        <begin position="430"/>
        <end position="490"/>
    </location>
</feature>
<dbReference type="AlphaFoldDB" id="A0A9R0IY09"/>
<dbReference type="OrthoDB" id="1937889at2759"/>
<dbReference type="PANTHER" id="PTHR31149">
    <property type="entry name" value="EXPRESSED PROTEIN"/>
    <property type="match status" value="1"/>
</dbReference>
<evidence type="ECO:0000313" key="5">
    <source>
        <dbReference type="Proteomes" id="UP000813463"/>
    </source>
</evidence>
<proteinExistence type="predicted"/>